<feature type="chain" id="PRO_5039385730" description="ABC-type glycine betaine transport system substrate-binding domain-containing protein" evidence="2">
    <location>
        <begin position="23"/>
        <end position="415"/>
    </location>
</feature>
<dbReference type="Proteomes" id="UP000196230">
    <property type="component" value="Unassembled WGS sequence"/>
</dbReference>
<feature type="signal peptide" evidence="2">
    <location>
        <begin position="1"/>
        <end position="22"/>
    </location>
</feature>
<feature type="compositionally biased region" description="Low complexity" evidence="1">
    <location>
        <begin position="109"/>
        <end position="153"/>
    </location>
</feature>
<evidence type="ECO:0000313" key="3">
    <source>
        <dbReference type="EMBL" id="SJN28771.1"/>
    </source>
</evidence>
<feature type="region of interest" description="Disordered" evidence="1">
    <location>
        <begin position="183"/>
        <end position="219"/>
    </location>
</feature>
<reference evidence="3 4" key="1">
    <citation type="submission" date="2017-02" db="EMBL/GenBank/DDBJ databases">
        <authorList>
            <person name="Peterson S.W."/>
        </authorList>
    </citation>
    <scope>NUCLEOTIDE SEQUENCE [LARGE SCALE GENOMIC DNA]</scope>
    <source>
        <strain evidence="3 4">2B3F</strain>
    </source>
</reference>
<dbReference type="Gene3D" id="3.40.190.120">
    <property type="entry name" value="Osmoprotection protein (prox), domain 2"/>
    <property type="match status" value="1"/>
</dbReference>
<evidence type="ECO:0000256" key="2">
    <source>
        <dbReference type="SAM" id="SignalP"/>
    </source>
</evidence>
<dbReference type="PROSITE" id="PS51257">
    <property type="entry name" value="PROKAR_LIPOPROTEIN"/>
    <property type="match status" value="1"/>
</dbReference>
<dbReference type="RefSeq" id="WP_087134136.1">
    <property type="nucleotide sequence ID" value="NZ_FUKP01000049.1"/>
</dbReference>
<gene>
    <name evidence="3" type="ORF">FM125_07305</name>
</gene>
<proteinExistence type="predicted"/>
<evidence type="ECO:0000313" key="4">
    <source>
        <dbReference type="Proteomes" id="UP000196230"/>
    </source>
</evidence>
<sequence>MSRRLRALAGACVLALGLTACTGDDEPTGPPAPQGPISVAHTDAVVSEAVAAVVERHLRNRGHEVAESEPVPQPWARTDQTTVAVVDTLAYALQVAPEKVMPEPPEPTPGASGSASAQSTTTDPSPSGTGSPSSSPSGDGDGESAAASSTESPTPTPTPLPNGESAMGADKVDRLIEEHLAAEAERRRAAAGSATPSEDDGSAGTEAGGTPSASAEPSDEVTVFAPSAGTLRLTALVTASTASRLELETIDDLNVRCEPLVAAARVDVNSEARPEATRLLRERLDRLSGCRPDQWRPAYSAVTGDLVFDRAQLGFAYGIDPAVEDDALVALEDSGRVLPEGRISVLGQAEHFPKATREAIREVMGRMDAEGLTDLQELVSGPDALSPEDAAQYWLVDRGLEDAPEDWVVPRPGWF</sequence>
<protein>
    <recommendedName>
        <fullName evidence="5">ABC-type glycine betaine transport system substrate-binding domain-containing protein</fullName>
    </recommendedName>
</protein>
<dbReference type="EMBL" id="FUKP01000049">
    <property type="protein sequence ID" value="SJN28771.1"/>
    <property type="molecule type" value="Genomic_DNA"/>
</dbReference>
<accession>A0A1R4J9G8</accession>
<organism evidence="3 4">
    <name type="scientific">Micrococcus lylae</name>
    <dbReference type="NCBI Taxonomy" id="1273"/>
    <lineage>
        <taxon>Bacteria</taxon>
        <taxon>Bacillati</taxon>
        <taxon>Actinomycetota</taxon>
        <taxon>Actinomycetes</taxon>
        <taxon>Micrococcales</taxon>
        <taxon>Micrococcaceae</taxon>
        <taxon>Micrococcus</taxon>
    </lineage>
</organism>
<feature type="region of interest" description="Disordered" evidence="1">
    <location>
        <begin position="97"/>
        <end position="167"/>
    </location>
</feature>
<evidence type="ECO:0008006" key="5">
    <source>
        <dbReference type="Google" id="ProtNLM"/>
    </source>
</evidence>
<evidence type="ECO:0000256" key="1">
    <source>
        <dbReference type="SAM" id="MobiDB-lite"/>
    </source>
</evidence>
<dbReference type="AlphaFoldDB" id="A0A1R4J9G8"/>
<name>A0A1R4J9G8_9MICC</name>
<keyword evidence="2" id="KW-0732">Signal</keyword>
<dbReference type="Gene3D" id="3.40.190.10">
    <property type="entry name" value="Periplasmic binding protein-like II"/>
    <property type="match status" value="1"/>
</dbReference>